<dbReference type="Proteomes" id="UP000663929">
    <property type="component" value="Chromosome"/>
</dbReference>
<name>A0A8A4U1B2_SULCO</name>
<evidence type="ECO:0000259" key="9">
    <source>
        <dbReference type="PROSITE" id="PS50011"/>
    </source>
</evidence>
<evidence type="ECO:0000256" key="1">
    <source>
        <dbReference type="ARBA" id="ARBA00022679"/>
    </source>
</evidence>
<evidence type="ECO:0000256" key="3">
    <source>
        <dbReference type="ARBA" id="ARBA00022777"/>
    </source>
</evidence>
<dbReference type="InterPro" id="IPR011009">
    <property type="entry name" value="Kinase-like_dom_sf"/>
</dbReference>
<dbReference type="InterPro" id="IPR019734">
    <property type="entry name" value="TPR_rpt"/>
</dbReference>
<keyword evidence="8" id="KW-1133">Transmembrane helix</keyword>
<dbReference type="GO" id="GO:0005524">
    <property type="term" value="F:ATP binding"/>
    <property type="evidence" value="ECO:0007669"/>
    <property type="project" value="UniProtKB-UniRule"/>
</dbReference>
<dbReference type="Pfam" id="PF00069">
    <property type="entry name" value="Pkinase"/>
    <property type="match status" value="1"/>
</dbReference>
<keyword evidence="8" id="KW-0472">Membrane</keyword>
<accession>A0A8A4U1B2</accession>
<dbReference type="KEGG" id="scor:J3U87_08685"/>
<feature type="compositionally biased region" description="Polar residues" evidence="7">
    <location>
        <begin position="8"/>
        <end position="33"/>
    </location>
</feature>
<gene>
    <name evidence="10" type="ORF">J3U87_08685</name>
</gene>
<evidence type="ECO:0000256" key="8">
    <source>
        <dbReference type="SAM" id="Phobius"/>
    </source>
</evidence>
<feature type="region of interest" description="Disordered" evidence="7">
    <location>
        <begin position="1"/>
        <end position="36"/>
    </location>
</feature>
<keyword evidence="2 6" id="KW-0547">Nucleotide-binding</keyword>
<feature type="domain" description="Protein kinase" evidence="9">
    <location>
        <begin position="50"/>
        <end position="300"/>
    </location>
</feature>
<evidence type="ECO:0000313" key="10">
    <source>
        <dbReference type="EMBL" id="QTD52535.1"/>
    </source>
</evidence>
<dbReference type="PROSITE" id="PS00107">
    <property type="entry name" value="PROTEIN_KINASE_ATP"/>
    <property type="match status" value="1"/>
</dbReference>
<reference evidence="10" key="1">
    <citation type="submission" date="2021-03" db="EMBL/GenBank/DDBJ databases">
        <title>Acanthopleuribacteraceae sp. M133.</title>
        <authorList>
            <person name="Wang G."/>
        </authorList>
    </citation>
    <scope>NUCLEOTIDE SEQUENCE</scope>
    <source>
        <strain evidence="10">M133</strain>
    </source>
</reference>
<dbReference type="Gene3D" id="1.25.40.10">
    <property type="entry name" value="Tetratricopeptide repeat domain"/>
    <property type="match status" value="2"/>
</dbReference>
<feature type="region of interest" description="Disordered" evidence="7">
    <location>
        <begin position="198"/>
        <end position="220"/>
    </location>
</feature>
<dbReference type="EMBL" id="CP071793">
    <property type="protein sequence ID" value="QTD52535.1"/>
    <property type="molecule type" value="Genomic_DNA"/>
</dbReference>
<feature type="binding site" evidence="6">
    <location>
        <position position="79"/>
    </location>
    <ligand>
        <name>ATP</name>
        <dbReference type="ChEBI" id="CHEBI:30616"/>
    </ligand>
</feature>
<dbReference type="SUPFAM" id="SSF48452">
    <property type="entry name" value="TPR-like"/>
    <property type="match status" value="2"/>
</dbReference>
<dbReference type="RefSeq" id="WP_237382641.1">
    <property type="nucleotide sequence ID" value="NZ_CP071793.1"/>
</dbReference>
<evidence type="ECO:0000256" key="2">
    <source>
        <dbReference type="ARBA" id="ARBA00022741"/>
    </source>
</evidence>
<keyword evidence="1" id="KW-0808">Transferase</keyword>
<dbReference type="Gene3D" id="1.10.510.10">
    <property type="entry name" value="Transferase(Phosphotransferase) domain 1"/>
    <property type="match status" value="1"/>
</dbReference>
<dbReference type="GO" id="GO:0004674">
    <property type="term" value="F:protein serine/threonine kinase activity"/>
    <property type="evidence" value="ECO:0007669"/>
    <property type="project" value="TreeGrafter"/>
</dbReference>
<evidence type="ECO:0000256" key="6">
    <source>
        <dbReference type="PROSITE-ProRule" id="PRU10141"/>
    </source>
</evidence>
<keyword evidence="11" id="KW-1185">Reference proteome</keyword>
<proteinExistence type="predicted"/>
<keyword evidence="8" id="KW-0812">Transmembrane</keyword>
<evidence type="ECO:0000256" key="4">
    <source>
        <dbReference type="ARBA" id="ARBA00022840"/>
    </source>
</evidence>
<feature type="transmembrane region" description="Helical" evidence="8">
    <location>
        <begin position="325"/>
        <end position="345"/>
    </location>
</feature>
<dbReference type="PROSITE" id="PS50005">
    <property type="entry name" value="TPR"/>
    <property type="match status" value="1"/>
</dbReference>
<dbReference type="InterPro" id="IPR011990">
    <property type="entry name" value="TPR-like_helical_dom_sf"/>
</dbReference>
<keyword evidence="4 6" id="KW-0067">ATP-binding</keyword>
<sequence>MEAPNRRQAVSPTQDESQDTYSPVTGGPTTADATNEPLHHAAIPRHWGRYQFMRQLGEGGGGYVFLAYDPRLKRNVAVKFLKNESAQQKSALLREARAQARVDHENLCKIYEVGEIEGRLFITMPFLDGLTLGTCARRMNVEQKLQVLKGVADGVHAAHRSGLVHRDIKPGNIMVLEDEQGGFKPVVLDFGIAHMGKHGSEKGPDQAGTPGFMAPEQTKGDPALLDRRTDVYGLGATLHYLLKGMPPDASISAAETEERLANLEGIPWELGSVIRKCLQPDPGDRYGSAGALAADLNRYLDGEPVSSVSGNRAYRWRKKILKHRALFGLGLLALLAIATVIGVAAKRIWDLNRQAELARETTVLVKEIESLARYGYMAPHHDIRPDRDLLQSKMDQIRELANRVPSDLRGPADFALGLGFLAQGHDEDARRHLEEAWHSGHRDSRVAYALGLVHLGLYRRHLPEVHQFERTSQRTAYHRDLTTRYLDRARDFMSLVKGDEVTSPKYLQALLAYANGDYAEALAALSECREKGPWLFEIPELEGQIYSEWSDAAFAAGDEQAIHKRFESAIAAYDRALDIAPSNPNLHKSKSSAFFRHGALSVYAGEDFAEVMAKGLAQLDIARALLPGDGEVDLIEARFYRVAAIEQTLQGMDPTDHLRKAVDSVERALASQWEVSRSNRLLGLLHWRLAEHQMASKQNPLPELDAAVAGMGRVAPSDRDDRFFGTYARIYRTRASWRSRSGLDPCADFEASLDSYRQALLRKPGDLKHGNGIANCLMAVAEQPECDRDPVATVREAIDVLERALDRNPKHAVLLYQLGRAHLRVARGGLRLGTSWDPESATHGIEALREALKLNPKLSPAYNVLGWAQLLQARHDAESGRTQDTSFDAAEETYLAGLDRSPNNRLLHQNLAWTLYFRAKFSIREGNPPNDLLIRAETHTDRALELGTAMDALLCRASIARIRAEWIFFQKGDPEPDLKRARDQFQEMLEKDPDHGEAHRSLGRLFTLWAEVKLTAGENPGPLLARAERELDLALALGPENPYTWTAVARWALCRARSTGHLDERGPEALERALRLKPHLRSAHLLKTEMANFRSMVQEP</sequence>
<feature type="repeat" description="TPR" evidence="5">
    <location>
        <begin position="550"/>
        <end position="583"/>
    </location>
</feature>
<dbReference type="PANTHER" id="PTHR43289:SF6">
    <property type="entry name" value="SERINE_THREONINE-PROTEIN KINASE NEKL-3"/>
    <property type="match status" value="1"/>
</dbReference>
<evidence type="ECO:0000313" key="11">
    <source>
        <dbReference type="Proteomes" id="UP000663929"/>
    </source>
</evidence>
<dbReference type="CDD" id="cd14014">
    <property type="entry name" value="STKc_PknB_like"/>
    <property type="match status" value="1"/>
</dbReference>
<dbReference type="InterPro" id="IPR000719">
    <property type="entry name" value="Prot_kinase_dom"/>
</dbReference>
<dbReference type="SUPFAM" id="SSF56112">
    <property type="entry name" value="Protein kinase-like (PK-like)"/>
    <property type="match status" value="1"/>
</dbReference>
<dbReference type="PANTHER" id="PTHR43289">
    <property type="entry name" value="MITOGEN-ACTIVATED PROTEIN KINASE KINASE KINASE 20-RELATED"/>
    <property type="match status" value="1"/>
</dbReference>
<dbReference type="AlphaFoldDB" id="A0A8A4U1B2"/>
<keyword evidence="3 10" id="KW-0418">Kinase</keyword>
<dbReference type="PROSITE" id="PS50011">
    <property type="entry name" value="PROTEIN_KINASE_DOM"/>
    <property type="match status" value="1"/>
</dbReference>
<dbReference type="InterPro" id="IPR017441">
    <property type="entry name" value="Protein_kinase_ATP_BS"/>
</dbReference>
<protein>
    <submittedName>
        <fullName evidence="10">Protein kinase</fullName>
    </submittedName>
</protein>
<organism evidence="10 11">
    <name type="scientific">Sulfidibacter corallicola</name>
    <dbReference type="NCBI Taxonomy" id="2818388"/>
    <lineage>
        <taxon>Bacteria</taxon>
        <taxon>Pseudomonadati</taxon>
        <taxon>Acidobacteriota</taxon>
        <taxon>Holophagae</taxon>
        <taxon>Acanthopleuribacterales</taxon>
        <taxon>Acanthopleuribacteraceae</taxon>
        <taxon>Sulfidibacter</taxon>
    </lineage>
</organism>
<dbReference type="InterPro" id="IPR008271">
    <property type="entry name" value="Ser/Thr_kinase_AS"/>
</dbReference>
<evidence type="ECO:0000256" key="5">
    <source>
        <dbReference type="PROSITE-ProRule" id="PRU00339"/>
    </source>
</evidence>
<dbReference type="PROSITE" id="PS00108">
    <property type="entry name" value="PROTEIN_KINASE_ST"/>
    <property type="match status" value="1"/>
</dbReference>
<keyword evidence="5" id="KW-0802">TPR repeat</keyword>
<evidence type="ECO:0000256" key="7">
    <source>
        <dbReference type="SAM" id="MobiDB-lite"/>
    </source>
</evidence>
<dbReference type="SMART" id="SM00220">
    <property type="entry name" value="S_TKc"/>
    <property type="match status" value="1"/>
</dbReference>
<dbReference type="Gene3D" id="3.30.200.20">
    <property type="entry name" value="Phosphorylase Kinase, domain 1"/>
    <property type="match status" value="1"/>
</dbReference>